<feature type="region of interest" description="Disordered" evidence="1">
    <location>
        <begin position="489"/>
        <end position="520"/>
    </location>
</feature>
<evidence type="ECO:0000313" key="4">
    <source>
        <dbReference type="Proteomes" id="UP000187455"/>
    </source>
</evidence>
<proteinExistence type="predicted"/>
<keyword evidence="4" id="KW-1185">Reference proteome</keyword>
<feature type="compositionally biased region" description="Low complexity" evidence="1">
    <location>
        <begin position="262"/>
        <end position="278"/>
    </location>
</feature>
<dbReference type="EMBL" id="LSSL01003285">
    <property type="protein sequence ID" value="OLY80645.1"/>
    <property type="molecule type" value="Genomic_DNA"/>
</dbReference>
<feature type="region of interest" description="Disordered" evidence="1">
    <location>
        <begin position="140"/>
        <end position="172"/>
    </location>
</feature>
<feature type="compositionally biased region" description="Polar residues" evidence="1">
    <location>
        <begin position="155"/>
        <end position="172"/>
    </location>
</feature>
<sequence>MPENLASPSKAIKLNPGGDCVIVYWKDHLLDSSLNSSSKKTTDSISSAISQDGIPASKIDSVSDTEVLNSESDNELRSNRLDSEIVYNDPFFAKLLKNADNYSLNNKSEKKKPRDVEDDYDVNDPFIDDSELLFMDGHAHSRLPNQRKNRVSLGPASSKNTNETKNGPLSNEQGEIVLDLELLDRPIPADFFVYYGILEDSDSPSEEDAPTPDINLPKNNNSIKQVNLLKDFLQKNPVDVVLKNSSNTPKIITSSQQKSLKRPISSLSSKSTKNNSQNLSFSQKIKTIPNYQSRLRQTIKAPETLEAELVVFQSKILPGVITNKNHFPYVLKAPLRKICVSSINLTLEYESYVLKEYPIPLGFRPSDPLLSLDNPYAQQNSNNILGIHHSSSSTSNKLSNHMDIISGLSANQITQLHDNQIISWESATDLVDISDFYQRLTSILPWGKTTLRKIIKKLLGKSLIEFKELQLKNIESCLAKKISESSKISQTYSSSTPPQPPKTQFINQNGPTPQHASNNKTYSTNNVGNKFVWNTVIRHLVHQYVKVFMEIHDVTVSPLETENSYEEKTRNQKLRRDAYLKILRLWPNNSVTVGIIGREYSYRKSIIANRMRKSLNSSLIDNKSSINPSAVNPQDSTPPSSVIPNPPKNKKFQTETPIMSPRSDLKSLSSPSSTPPVSKIKEIARNIEEKIIDLEKKRPFQFLENNNDGNIIKSLNVDKSSQMKNPARADMKFAKKDKYNSFRKSINIDSVSQNCSLPTNNKSLDFKQIVNINGSPKSIDLPPVKSISQSTPTKLAVLHQNDLNESHILHSNNKEPSQNSSQKDKPAIHQHNSDFPQNLGKGIDVSDSKEIRWEYSHIQGNTYQTFDPKSNLTETSSYVENNFNRFNDSGFGNISSDNRNPQQLEQPYVHSPQNQYEKESLIQDFSRSNQGGIYNRGARDDPNLIKHSKAEHSKPIPISKLHNLLGISETLEKLPSKNKKFGFSSN</sequence>
<evidence type="ECO:0000259" key="2">
    <source>
        <dbReference type="Pfam" id="PF14075"/>
    </source>
</evidence>
<name>A0A1R0GUT8_9FUNG</name>
<evidence type="ECO:0000313" key="3">
    <source>
        <dbReference type="EMBL" id="OLY80645.1"/>
    </source>
</evidence>
<feature type="compositionally biased region" description="Polar residues" evidence="1">
    <location>
        <begin position="621"/>
        <end position="643"/>
    </location>
</feature>
<reference evidence="3 4" key="1">
    <citation type="journal article" date="2016" name="Mol. Biol. Evol.">
        <title>Genome-Wide Survey of Gut Fungi (Harpellales) Reveals the First Horizontally Transferred Ubiquitin Gene from a Mosquito Host.</title>
        <authorList>
            <person name="Wang Y."/>
            <person name="White M.M."/>
            <person name="Kvist S."/>
            <person name="Moncalvo J.M."/>
        </authorList>
    </citation>
    <scope>NUCLEOTIDE SEQUENCE [LARGE SCALE GENOMIC DNA]</scope>
    <source>
        <strain evidence="3 4">ALG-7-W6</strain>
    </source>
</reference>
<comment type="caution">
    <text evidence="3">The sequence shown here is derived from an EMBL/GenBank/DDBJ whole genome shotgun (WGS) entry which is preliminary data.</text>
</comment>
<feature type="region of interest" description="Disordered" evidence="1">
    <location>
        <begin position="621"/>
        <end position="655"/>
    </location>
</feature>
<dbReference type="Proteomes" id="UP000187455">
    <property type="component" value="Unassembled WGS sequence"/>
</dbReference>
<feature type="compositionally biased region" description="Polar residues" evidence="1">
    <location>
        <begin position="809"/>
        <end position="821"/>
    </location>
</feature>
<gene>
    <name evidence="3" type="ORF">AYI68_g5254</name>
</gene>
<dbReference type="OrthoDB" id="5576775at2759"/>
<accession>A0A1R0GUT8</accession>
<protein>
    <recommendedName>
        <fullName evidence="2">Ubinuclein middle domain-containing protein</fullName>
    </recommendedName>
</protein>
<dbReference type="Pfam" id="PF14075">
    <property type="entry name" value="UBN_AB"/>
    <property type="match status" value="1"/>
</dbReference>
<feature type="compositionally biased region" description="Polar residues" evidence="1">
    <location>
        <begin position="505"/>
        <end position="520"/>
    </location>
</feature>
<dbReference type="InterPro" id="IPR026947">
    <property type="entry name" value="UBN_middle_dom"/>
</dbReference>
<organism evidence="3 4">
    <name type="scientific">Smittium mucronatum</name>
    <dbReference type="NCBI Taxonomy" id="133383"/>
    <lineage>
        <taxon>Eukaryota</taxon>
        <taxon>Fungi</taxon>
        <taxon>Fungi incertae sedis</taxon>
        <taxon>Zoopagomycota</taxon>
        <taxon>Kickxellomycotina</taxon>
        <taxon>Harpellomycetes</taxon>
        <taxon>Harpellales</taxon>
        <taxon>Legeriomycetaceae</taxon>
        <taxon>Smittium</taxon>
    </lineage>
</organism>
<dbReference type="AlphaFoldDB" id="A0A1R0GUT8"/>
<feature type="region of interest" description="Disordered" evidence="1">
    <location>
        <begin position="252"/>
        <end position="278"/>
    </location>
</feature>
<evidence type="ECO:0000256" key="1">
    <source>
        <dbReference type="SAM" id="MobiDB-lite"/>
    </source>
</evidence>
<feature type="domain" description="Ubinuclein middle" evidence="2">
    <location>
        <begin position="434"/>
        <end position="588"/>
    </location>
</feature>
<feature type="region of interest" description="Disordered" evidence="1">
    <location>
        <begin position="809"/>
        <end position="843"/>
    </location>
</feature>